<reference evidence="1" key="1">
    <citation type="journal article" date="2014" name="Front. Microbiol.">
        <title>High frequency of phylogenetically diverse reductive dehalogenase-homologous genes in deep subseafloor sedimentary metagenomes.</title>
        <authorList>
            <person name="Kawai M."/>
            <person name="Futagami T."/>
            <person name="Toyoda A."/>
            <person name="Takaki Y."/>
            <person name="Nishi S."/>
            <person name="Hori S."/>
            <person name="Arai W."/>
            <person name="Tsubouchi T."/>
            <person name="Morono Y."/>
            <person name="Uchiyama I."/>
            <person name="Ito T."/>
            <person name="Fujiyama A."/>
            <person name="Inagaki F."/>
            <person name="Takami H."/>
        </authorList>
    </citation>
    <scope>NUCLEOTIDE SEQUENCE</scope>
    <source>
        <strain evidence="1">Expedition CK06-06</strain>
    </source>
</reference>
<dbReference type="InterPro" id="IPR036237">
    <property type="entry name" value="Xyl_isomerase-like_sf"/>
</dbReference>
<comment type="caution">
    <text evidence="1">The sequence shown here is derived from an EMBL/GenBank/DDBJ whole genome shotgun (WGS) entry which is preliminary data.</text>
</comment>
<protein>
    <submittedName>
        <fullName evidence="1">Uncharacterized protein</fullName>
    </submittedName>
</protein>
<sequence>MKMKLGTMVLITEGTNLKESFKEVAELGFQTCQISCTAEFMIDKLKPKDIRKVSREFGIEISSLCKYVGRKTLMASISLLFINSSASANTLAPVKLAISFALSCRISDTPTTLTFCKAL</sequence>
<organism evidence="1">
    <name type="scientific">marine sediment metagenome</name>
    <dbReference type="NCBI Taxonomy" id="412755"/>
    <lineage>
        <taxon>unclassified sequences</taxon>
        <taxon>metagenomes</taxon>
        <taxon>ecological metagenomes</taxon>
    </lineage>
</organism>
<dbReference type="EMBL" id="BART01001852">
    <property type="protein sequence ID" value="GAG73614.1"/>
    <property type="molecule type" value="Genomic_DNA"/>
</dbReference>
<evidence type="ECO:0000313" key="1">
    <source>
        <dbReference type="EMBL" id="GAG73614.1"/>
    </source>
</evidence>
<proteinExistence type="predicted"/>
<dbReference type="Gene3D" id="3.20.20.150">
    <property type="entry name" value="Divalent-metal-dependent TIM barrel enzymes"/>
    <property type="match status" value="1"/>
</dbReference>
<accession>X0ZVV1</accession>
<dbReference type="SUPFAM" id="SSF51658">
    <property type="entry name" value="Xylose isomerase-like"/>
    <property type="match status" value="1"/>
</dbReference>
<gene>
    <name evidence="1" type="ORF">S01H4_06136</name>
</gene>
<name>X0ZVV1_9ZZZZ</name>
<dbReference type="AlphaFoldDB" id="X0ZVV1"/>